<dbReference type="CDD" id="cd12148">
    <property type="entry name" value="fungal_TF_MHR"/>
    <property type="match status" value="1"/>
</dbReference>
<dbReference type="GO" id="GO:0006351">
    <property type="term" value="P:DNA-templated transcription"/>
    <property type="evidence" value="ECO:0007669"/>
    <property type="project" value="InterPro"/>
</dbReference>
<evidence type="ECO:0000256" key="3">
    <source>
        <dbReference type="ARBA" id="ARBA00022737"/>
    </source>
</evidence>
<name>A0A9W9S2J9_9EURO</name>
<dbReference type="GO" id="GO:0000785">
    <property type="term" value="C:chromatin"/>
    <property type="evidence" value="ECO:0007669"/>
    <property type="project" value="TreeGrafter"/>
</dbReference>
<keyword evidence="3" id="KW-0677">Repeat</keyword>
<evidence type="ECO:0000256" key="6">
    <source>
        <dbReference type="ARBA" id="ARBA00023242"/>
    </source>
</evidence>
<dbReference type="GO" id="GO:0000978">
    <property type="term" value="F:RNA polymerase II cis-regulatory region sequence-specific DNA binding"/>
    <property type="evidence" value="ECO:0007669"/>
    <property type="project" value="InterPro"/>
</dbReference>
<dbReference type="GO" id="GO:0008270">
    <property type="term" value="F:zinc ion binding"/>
    <property type="evidence" value="ECO:0007669"/>
    <property type="project" value="UniProtKB-KW"/>
</dbReference>
<keyword evidence="4" id="KW-0863">Zinc-finger</keyword>
<dbReference type="OrthoDB" id="654211at2759"/>
<comment type="subcellular location">
    <subcellularLocation>
        <location evidence="1">Nucleus</location>
    </subcellularLocation>
</comment>
<dbReference type="Proteomes" id="UP001147782">
    <property type="component" value="Unassembled WGS sequence"/>
</dbReference>
<proteinExistence type="predicted"/>
<protein>
    <recommendedName>
        <fullName evidence="7">Xylanolytic transcriptional activator regulatory domain-containing protein</fullName>
    </recommendedName>
</protein>
<evidence type="ECO:0000256" key="2">
    <source>
        <dbReference type="ARBA" id="ARBA00022723"/>
    </source>
</evidence>
<accession>A0A9W9S2J9</accession>
<comment type="caution">
    <text evidence="8">The sequence shown here is derived from an EMBL/GenBank/DDBJ whole genome shotgun (WGS) entry which is preliminary data.</text>
</comment>
<gene>
    <name evidence="8" type="ORF">N7496_005961</name>
</gene>
<dbReference type="InterPro" id="IPR051059">
    <property type="entry name" value="VerF-like"/>
</dbReference>
<reference evidence="8" key="2">
    <citation type="journal article" date="2023" name="IMA Fungus">
        <title>Comparative genomic study of the Penicillium genus elucidates a diverse pangenome and 15 lateral gene transfer events.</title>
        <authorList>
            <person name="Petersen C."/>
            <person name="Sorensen T."/>
            <person name="Nielsen M.R."/>
            <person name="Sondergaard T.E."/>
            <person name="Sorensen J.L."/>
            <person name="Fitzpatrick D.A."/>
            <person name="Frisvad J.C."/>
            <person name="Nielsen K.L."/>
        </authorList>
    </citation>
    <scope>NUCLEOTIDE SEQUENCE</scope>
    <source>
        <strain evidence="8">IBT 29864</strain>
    </source>
</reference>
<evidence type="ECO:0000256" key="4">
    <source>
        <dbReference type="ARBA" id="ARBA00022771"/>
    </source>
</evidence>
<dbReference type="PANTHER" id="PTHR40626:SF1">
    <property type="entry name" value="TRANSCRIPTION FACTOR WITH C2H2 AND ZN(2)-CYS(6) DNA BINDING DOMAIN (EUROFUNG)"/>
    <property type="match status" value="1"/>
</dbReference>
<dbReference type="AlphaFoldDB" id="A0A9W9S2J9"/>
<dbReference type="InterPro" id="IPR007219">
    <property type="entry name" value="XnlR_reg_dom"/>
</dbReference>
<dbReference type="GO" id="GO:0005634">
    <property type="term" value="C:nucleus"/>
    <property type="evidence" value="ECO:0007669"/>
    <property type="project" value="UniProtKB-SubCell"/>
</dbReference>
<dbReference type="EMBL" id="JAPZBS010000005">
    <property type="protein sequence ID" value="KAJ5369869.1"/>
    <property type="molecule type" value="Genomic_DNA"/>
</dbReference>
<evidence type="ECO:0000259" key="7">
    <source>
        <dbReference type="Pfam" id="PF04082"/>
    </source>
</evidence>
<keyword evidence="6" id="KW-0539">Nucleus</keyword>
<feature type="domain" description="Xylanolytic transcriptional activator regulatory" evidence="7">
    <location>
        <begin position="5"/>
        <end position="283"/>
    </location>
</feature>
<evidence type="ECO:0000313" key="9">
    <source>
        <dbReference type="Proteomes" id="UP001147782"/>
    </source>
</evidence>
<organism evidence="8 9">
    <name type="scientific">Penicillium cataractarum</name>
    <dbReference type="NCBI Taxonomy" id="2100454"/>
    <lineage>
        <taxon>Eukaryota</taxon>
        <taxon>Fungi</taxon>
        <taxon>Dikarya</taxon>
        <taxon>Ascomycota</taxon>
        <taxon>Pezizomycotina</taxon>
        <taxon>Eurotiomycetes</taxon>
        <taxon>Eurotiomycetidae</taxon>
        <taxon>Eurotiales</taxon>
        <taxon>Aspergillaceae</taxon>
        <taxon>Penicillium</taxon>
    </lineage>
</organism>
<keyword evidence="9" id="KW-1185">Reference proteome</keyword>
<dbReference type="Pfam" id="PF04082">
    <property type="entry name" value="Fungal_trans"/>
    <property type="match status" value="1"/>
</dbReference>
<keyword evidence="2" id="KW-0479">Metal-binding</keyword>
<evidence type="ECO:0000256" key="1">
    <source>
        <dbReference type="ARBA" id="ARBA00004123"/>
    </source>
</evidence>
<dbReference type="PANTHER" id="PTHR40626">
    <property type="entry name" value="MIP31509P"/>
    <property type="match status" value="1"/>
</dbReference>
<evidence type="ECO:0000256" key="5">
    <source>
        <dbReference type="ARBA" id="ARBA00022833"/>
    </source>
</evidence>
<dbReference type="GeneID" id="81438069"/>
<evidence type="ECO:0000313" key="8">
    <source>
        <dbReference type="EMBL" id="KAJ5369869.1"/>
    </source>
</evidence>
<reference evidence="8" key="1">
    <citation type="submission" date="2022-11" db="EMBL/GenBank/DDBJ databases">
        <authorList>
            <person name="Petersen C."/>
        </authorList>
    </citation>
    <scope>NUCLEOTIDE SEQUENCE</scope>
    <source>
        <strain evidence="8">IBT 29864</strain>
    </source>
</reference>
<keyword evidence="5" id="KW-0862">Zinc</keyword>
<dbReference type="RefSeq" id="XP_056554303.1">
    <property type="nucleotide sequence ID" value="XM_056698890.1"/>
</dbReference>
<sequence length="360" mass="40943">MRFVDTFFQHAYSSNPFIHKASFNVNTASRSLVLAILLFGLTYASPESASAYSEYFGMVEYLIFEGPEFQQLLRQKDHPVVSTAIIQLVQAAILIIELQGSQAKVEIKRRIRVQRLPALIFVVRLLNLTKMVNDTILDSHVVTLEEYLRKETLVRVMAWVYLVDAHCVIFYHSPPQIRLFEADFSLPMHDTIFDAIHPDETSSVTLDQRSQASPLTLRSVVQRLMEDKPIDQEAEPPQVNSLFGLFLILSALHCVLFDLQAIANITNTPDTLKPIERALDRWKLIWDSKYTEHQLSSIGPSGFMVHALEFWWLGKRLVKNPHMFSMRGEVAADSTGAFHEMIKSLKGGQMDQDVSQLPVG</sequence>
<dbReference type="GO" id="GO:0000981">
    <property type="term" value="F:DNA-binding transcription factor activity, RNA polymerase II-specific"/>
    <property type="evidence" value="ECO:0007669"/>
    <property type="project" value="InterPro"/>
</dbReference>